<proteinExistence type="predicted"/>
<dbReference type="AlphaFoldDB" id="A0AAW1HR94"/>
<sequence>MWKDFDGSTQIQFIRTLQSLNIDPEGDVIIIHLRIRNIIGISKYLKLTRKKSTPTCAYLYTDRSSIKCRSSGAHSSNRKMRVCQADDFVQRRMQYLTSPELFTNNHICFGFNIVKILNYNPAQYSKAGSP</sequence>
<evidence type="ECO:0000313" key="1">
    <source>
        <dbReference type="EMBL" id="KAK9678946.1"/>
    </source>
</evidence>
<reference evidence="1 2" key="1">
    <citation type="journal article" date="2024" name="BMC Genomics">
        <title>De novo assembly and annotation of Popillia japonica's genome with initial clues to its potential as an invasive pest.</title>
        <authorList>
            <person name="Cucini C."/>
            <person name="Boschi S."/>
            <person name="Funari R."/>
            <person name="Cardaioli E."/>
            <person name="Iannotti N."/>
            <person name="Marturano G."/>
            <person name="Paoli F."/>
            <person name="Bruttini M."/>
            <person name="Carapelli A."/>
            <person name="Frati F."/>
            <person name="Nardi F."/>
        </authorList>
    </citation>
    <scope>NUCLEOTIDE SEQUENCE [LARGE SCALE GENOMIC DNA]</scope>
    <source>
        <strain evidence="1">DMR45628</strain>
    </source>
</reference>
<protein>
    <submittedName>
        <fullName evidence="1">Uncharacterized protein</fullName>
    </submittedName>
</protein>
<organism evidence="1 2">
    <name type="scientific">Popillia japonica</name>
    <name type="common">Japanese beetle</name>
    <dbReference type="NCBI Taxonomy" id="7064"/>
    <lineage>
        <taxon>Eukaryota</taxon>
        <taxon>Metazoa</taxon>
        <taxon>Ecdysozoa</taxon>
        <taxon>Arthropoda</taxon>
        <taxon>Hexapoda</taxon>
        <taxon>Insecta</taxon>
        <taxon>Pterygota</taxon>
        <taxon>Neoptera</taxon>
        <taxon>Endopterygota</taxon>
        <taxon>Coleoptera</taxon>
        <taxon>Polyphaga</taxon>
        <taxon>Scarabaeiformia</taxon>
        <taxon>Scarabaeidae</taxon>
        <taxon>Rutelinae</taxon>
        <taxon>Popillia</taxon>
    </lineage>
</organism>
<accession>A0AAW1HR94</accession>
<dbReference type="Proteomes" id="UP001458880">
    <property type="component" value="Unassembled WGS sequence"/>
</dbReference>
<comment type="caution">
    <text evidence="1">The sequence shown here is derived from an EMBL/GenBank/DDBJ whole genome shotgun (WGS) entry which is preliminary data.</text>
</comment>
<dbReference type="EMBL" id="JASPKY010001148">
    <property type="protein sequence ID" value="KAK9678946.1"/>
    <property type="molecule type" value="Genomic_DNA"/>
</dbReference>
<gene>
    <name evidence="1" type="ORF">QE152_g40413</name>
</gene>
<name>A0AAW1HR94_POPJA</name>
<evidence type="ECO:0000313" key="2">
    <source>
        <dbReference type="Proteomes" id="UP001458880"/>
    </source>
</evidence>
<keyword evidence="2" id="KW-1185">Reference proteome</keyword>